<dbReference type="InterPro" id="IPR050652">
    <property type="entry name" value="AN1_A20_ZnFinger"/>
</dbReference>
<feature type="domain" description="A20-type" evidence="7">
    <location>
        <begin position="22"/>
        <end position="56"/>
    </location>
</feature>
<evidence type="ECO:0000313" key="10">
    <source>
        <dbReference type="Proteomes" id="UP000825935"/>
    </source>
</evidence>
<dbReference type="Pfam" id="PF01754">
    <property type="entry name" value="zf-A20"/>
    <property type="match status" value="1"/>
</dbReference>
<dbReference type="SMART" id="SM00259">
    <property type="entry name" value="ZnF_A20"/>
    <property type="match status" value="1"/>
</dbReference>
<evidence type="ECO:0000256" key="4">
    <source>
        <dbReference type="ARBA" id="ARBA00022833"/>
    </source>
</evidence>
<dbReference type="GO" id="GO:0008270">
    <property type="term" value="F:zinc ion binding"/>
    <property type="evidence" value="ECO:0007669"/>
    <property type="project" value="UniProtKB-KW"/>
</dbReference>
<dbReference type="PROSITE" id="PS51036">
    <property type="entry name" value="ZF_A20"/>
    <property type="match status" value="1"/>
</dbReference>
<sequence>MAPQDGHQPKDVQSDCPPSPACAKRSLCVENCGFYGTPENDGRCSACSMKVCISKGTSSTRPVSESDGRCLPSSSCGSLILSRSTLDATPVPAAEYEEPSLSFKFSTSDANSYELPFSPLSLTSTDSDAERYELPCSSLRSKFSVSDARPYEPSSRSQPSTSASDAKDFPSAPICASDRTKPNRCFSRRGRVGLTGFKCRCGNIFCSVHRYSEEHNCTFDYKAKAKKEIAANNQVIKPTKIHKI</sequence>
<dbReference type="SUPFAM" id="SSF118310">
    <property type="entry name" value="AN1-like Zinc finger"/>
    <property type="match status" value="1"/>
</dbReference>
<accession>A0A8T2V597</accession>
<comment type="function">
    <text evidence="1">May be involved in environmental stress response.</text>
</comment>
<keyword evidence="3 5" id="KW-0863">Zinc-finger</keyword>
<name>A0A8T2V597_CERRI</name>
<evidence type="ECO:0000256" key="6">
    <source>
        <dbReference type="SAM" id="MobiDB-lite"/>
    </source>
</evidence>
<dbReference type="Gene3D" id="4.10.1110.10">
    <property type="entry name" value="AN1-like Zinc finger"/>
    <property type="match status" value="1"/>
</dbReference>
<dbReference type="PANTHER" id="PTHR10634">
    <property type="entry name" value="AN1-TYPE ZINC FINGER PROTEIN"/>
    <property type="match status" value="1"/>
</dbReference>
<keyword evidence="2" id="KW-0479">Metal-binding</keyword>
<evidence type="ECO:0000256" key="5">
    <source>
        <dbReference type="PROSITE-ProRule" id="PRU00449"/>
    </source>
</evidence>
<feature type="compositionally biased region" description="Low complexity" evidence="6">
    <location>
        <begin position="154"/>
        <end position="164"/>
    </location>
</feature>
<evidence type="ECO:0000256" key="1">
    <source>
        <dbReference type="ARBA" id="ARBA00003732"/>
    </source>
</evidence>
<dbReference type="Pfam" id="PF01428">
    <property type="entry name" value="zf-AN1"/>
    <property type="match status" value="1"/>
</dbReference>
<dbReference type="GO" id="GO:0003677">
    <property type="term" value="F:DNA binding"/>
    <property type="evidence" value="ECO:0007669"/>
    <property type="project" value="InterPro"/>
</dbReference>
<evidence type="ECO:0000256" key="2">
    <source>
        <dbReference type="ARBA" id="ARBA00022723"/>
    </source>
</evidence>
<evidence type="ECO:0000313" key="9">
    <source>
        <dbReference type="EMBL" id="KAH7442208.1"/>
    </source>
</evidence>
<feature type="region of interest" description="Disordered" evidence="6">
    <location>
        <begin position="147"/>
        <end position="175"/>
    </location>
</feature>
<gene>
    <name evidence="9" type="ORF">KP509_03G076800</name>
</gene>
<evidence type="ECO:0000256" key="3">
    <source>
        <dbReference type="ARBA" id="ARBA00022771"/>
    </source>
</evidence>
<dbReference type="AlphaFoldDB" id="A0A8T2V597"/>
<dbReference type="Proteomes" id="UP000825935">
    <property type="component" value="Chromosome 3"/>
</dbReference>
<reference evidence="9" key="1">
    <citation type="submission" date="2021-08" db="EMBL/GenBank/DDBJ databases">
        <title>WGS assembly of Ceratopteris richardii.</title>
        <authorList>
            <person name="Marchant D.B."/>
            <person name="Chen G."/>
            <person name="Jenkins J."/>
            <person name="Shu S."/>
            <person name="Leebens-Mack J."/>
            <person name="Grimwood J."/>
            <person name="Schmutz J."/>
            <person name="Soltis P."/>
            <person name="Soltis D."/>
            <person name="Chen Z.-H."/>
        </authorList>
    </citation>
    <scope>NUCLEOTIDE SEQUENCE</scope>
    <source>
        <strain evidence="9">Whitten #5841</strain>
        <tissue evidence="9">Leaf</tissue>
    </source>
</reference>
<dbReference type="InterPro" id="IPR035896">
    <property type="entry name" value="AN1-like_Znf"/>
</dbReference>
<keyword evidence="10" id="KW-1185">Reference proteome</keyword>
<dbReference type="InterPro" id="IPR000058">
    <property type="entry name" value="Znf_AN1"/>
</dbReference>
<dbReference type="InterPro" id="IPR002653">
    <property type="entry name" value="Znf_A20"/>
</dbReference>
<dbReference type="Gene3D" id="1.20.5.4770">
    <property type="match status" value="1"/>
</dbReference>
<dbReference type="PROSITE" id="PS51039">
    <property type="entry name" value="ZF_AN1"/>
    <property type="match status" value="1"/>
</dbReference>
<dbReference type="PANTHER" id="PTHR10634:SF149">
    <property type="entry name" value="AN1-TYPE DOMAIN-CONTAINING PROTEIN-RELATED"/>
    <property type="match status" value="1"/>
</dbReference>
<dbReference type="EMBL" id="CM035408">
    <property type="protein sequence ID" value="KAH7442208.1"/>
    <property type="molecule type" value="Genomic_DNA"/>
</dbReference>
<organism evidence="9 10">
    <name type="scientific">Ceratopteris richardii</name>
    <name type="common">Triangle waterfern</name>
    <dbReference type="NCBI Taxonomy" id="49495"/>
    <lineage>
        <taxon>Eukaryota</taxon>
        <taxon>Viridiplantae</taxon>
        <taxon>Streptophyta</taxon>
        <taxon>Embryophyta</taxon>
        <taxon>Tracheophyta</taxon>
        <taxon>Polypodiopsida</taxon>
        <taxon>Polypodiidae</taxon>
        <taxon>Polypodiales</taxon>
        <taxon>Pteridineae</taxon>
        <taxon>Pteridaceae</taxon>
        <taxon>Parkerioideae</taxon>
        <taxon>Ceratopteris</taxon>
    </lineage>
</organism>
<keyword evidence="4" id="KW-0862">Zinc</keyword>
<proteinExistence type="predicted"/>
<evidence type="ECO:0000259" key="7">
    <source>
        <dbReference type="PROSITE" id="PS51036"/>
    </source>
</evidence>
<comment type="caution">
    <text evidence="9">The sequence shown here is derived from an EMBL/GenBank/DDBJ whole genome shotgun (WGS) entry which is preliminary data.</text>
</comment>
<dbReference type="SUPFAM" id="SSF57716">
    <property type="entry name" value="Glucocorticoid receptor-like (DNA-binding domain)"/>
    <property type="match status" value="1"/>
</dbReference>
<dbReference type="OrthoDB" id="428577at2759"/>
<feature type="domain" description="AN1-type" evidence="8">
    <location>
        <begin position="179"/>
        <end position="225"/>
    </location>
</feature>
<dbReference type="SMART" id="SM00154">
    <property type="entry name" value="ZnF_AN1"/>
    <property type="match status" value="1"/>
</dbReference>
<evidence type="ECO:0000259" key="8">
    <source>
        <dbReference type="PROSITE" id="PS51039"/>
    </source>
</evidence>
<protein>
    <submittedName>
        <fullName evidence="9">Uncharacterized protein</fullName>
    </submittedName>
</protein>